<keyword evidence="3" id="KW-0808">Transferase</keyword>
<dbReference type="Pfam" id="PF13581">
    <property type="entry name" value="HATPase_c_2"/>
    <property type="match status" value="1"/>
</dbReference>
<evidence type="ECO:0000256" key="1">
    <source>
        <dbReference type="ARBA" id="ARBA00022527"/>
    </source>
</evidence>
<dbReference type="STRING" id="1848.SAMN05443637_11874"/>
<protein>
    <submittedName>
        <fullName evidence="3">Histidine kinase-like ATPase domain-containing protein</fullName>
    </submittedName>
</protein>
<evidence type="ECO:0000313" key="4">
    <source>
        <dbReference type="Proteomes" id="UP000184363"/>
    </source>
</evidence>
<keyword evidence="4" id="KW-1185">Reference proteome</keyword>
<dbReference type="EMBL" id="FRAP01000018">
    <property type="protein sequence ID" value="SHL10888.1"/>
    <property type="molecule type" value="Genomic_DNA"/>
</dbReference>
<dbReference type="PANTHER" id="PTHR35526">
    <property type="entry name" value="ANTI-SIGMA-F FACTOR RSBW-RELATED"/>
    <property type="match status" value="1"/>
</dbReference>
<dbReference type="SUPFAM" id="SSF55874">
    <property type="entry name" value="ATPase domain of HSP90 chaperone/DNA topoisomerase II/histidine kinase"/>
    <property type="match status" value="1"/>
</dbReference>
<dbReference type="InterPro" id="IPR050267">
    <property type="entry name" value="Anti-sigma-factor_SerPK"/>
</dbReference>
<feature type="domain" description="Histidine kinase/HSP90-like ATPase" evidence="2">
    <location>
        <begin position="11"/>
        <end position="125"/>
    </location>
</feature>
<dbReference type="InterPro" id="IPR036890">
    <property type="entry name" value="HATPase_C_sf"/>
</dbReference>
<dbReference type="InterPro" id="IPR003594">
    <property type="entry name" value="HATPase_dom"/>
</dbReference>
<accession>A0A1M6XYH1</accession>
<gene>
    <name evidence="3" type="ORF">SAMN05443637_11874</name>
</gene>
<dbReference type="GO" id="GO:0004674">
    <property type="term" value="F:protein serine/threonine kinase activity"/>
    <property type="evidence" value="ECO:0007669"/>
    <property type="project" value="UniProtKB-KW"/>
</dbReference>
<dbReference type="PANTHER" id="PTHR35526:SF3">
    <property type="entry name" value="ANTI-SIGMA-F FACTOR RSBW"/>
    <property type="match status" value="1"/>
</dbReference>
<evidence type="ECO:0000259" key="2">
    <source>
        <dbReference type="Pfam" id="PF13581"/>
    </source>
</evidence>
<dbReference type="RefSeq" id="WP_159444947.1">
    <property type="nucleotide sequence ID" value="NZ_CALGVN010000037.1"/>
</dbReference>
<organism evidence="3 4">
    <name type="scientific">Pseudonocardia thermophila</name>
    <dbReference type="NCBI Taxonomy" id="1848"/>
    <lineage>
        <taxon>Bacteria</taxon>
        <taxon>Bacillati</taxon>
        <taxon>Actinomycetota</taxon>
        <taxon>Actinomycetes</taxon>
        <taxon>Pseudonocardiales</taxon>
        <taxon>Pseudonocardiaceae</taxon>
        <taxon>Pseudonocardia</taxon>
    </lineage>
</organism>
<dbReference type="Gene3D" id="3.30.565.10">
    <property type="entry name" value="Histidine kinase-like ATPase, C-terminal domain"/>
    <property type="match status" value="1"/>
</dbReference>
<keyword evidence="1" id="KW-0723">Serine/threonine-protein kinase</keyword>
<dbReference type="AlphaFoldDB" id="A0A1M6XYH1"/>
<evidence type="ECO:0000313" key="3">
    <source>
        <dbReference type="EMBL" id="SHL10888.1"/>
    </source>
</evidence>
<name>A0A1M6XYH1_PSETH</name>
<dbReference type="CDD" id="cd16936">
    <property type="entry name" value="HATPase_RsbW-like"/>
    <property type="match status" value="1"/>
</dbReference>
<sequence length="131" mass="14294">MTDDHLHVAVDAEPQLVSLVRYTVSTWLSAVRWPAAAAEELVFAISEALSNCVEHAYRDLAGGRMTVDIRAVGRPRAMHVVVTDFGRWRPERPTSGRGNGLALISAMMAWSRVETDEAGTRVTMCSNPAGD</sequence>
<dbReference type="OrthoDB" id="5182724at2"/>
<keyword evidence="3" id="KW-0418">Kinase</keyword>
<reference evidence="3 4" key="1">
    <citation type="submission" date="2016-11" db="EMBL/GenBank/DDBJ databases">
        <authorList>
            <person name="Jaros S."/>
            <person name="Januszkiewicz K."/>
            <person name="Wedrychowicz H."/>
        </authorList>
    </citation>
    <scope>NUCLEOTIDE SEQUENCE [LARGE SCALE GENOMIC DNA]</scope>
    <source>
        <strain evidence="3 4">DSM 43832</strain>
    </source>
</reference>
<proteinExistence type="predicted"/>
<dbReference type="Proteomes" id="UP000184363">
    <property type="component" value="Unassembled WGS sequence"/>
</dbReference>